<dbReference type="GO" id="GO:0007166">
    <property type="term" value="P:cell surface receptor signaling pathway"/>
    <property type="evidence" value="ECO:0007669"/>
    <property type="project" value="TreeGrafter"/>
</dbReference>
<keyword evidence="2" id="KW-0472">Membrane</keyword>
<feature type="compositionally biased region" description="Gly residues" evidence="1">
    <location>
        <begin position="336"/>
        <end position="346"/>
    </location>
</feature>
<name>A0A8C8XRB2_PANLE</name>
<feature type="compositionally biased region" description="Polar residues" evidence="1">
    <location>
        <begin position="68"/>
        <end position="80"/>
    </location>
</feature>
<reference evidence="4" key="1">
    <citation type="submission" date="2025-08" db="UniProtKB">
        <authorList>
            <consortium name="Ensembl"/>
        </authorList>
    </citation>
    <scope>IDENTIFICATION</scope>
</reference>
<evidence type="ECO:0000256" key="3">
    <source>
        <dbReference type="SAM" id="SignalP"/>
    </source>
</evidence>
<keyword evidence="5" id="KW-1185">Reference proteome</keyword>
<dbReference type="GeneTree" id="ENSGT00390000017626"/>
<dbReference type="GO" id="GO:2000404">
    <property type="term" value="P:regulation of T cell migration"/>
    <property type="evidence" value="ECO:0007669"/>
    <property type="project" value="InterPro"/>
</dbReference>
<dbReference type="PANTHER" id="PTHR35265">
    <property type="entry name" value="LEUKOSIALIN"/>
    <property type="match status" value="1"/>
</dbReference>
<dbReference type="GO" id="GO:0050776">
    <property type="term" value="P:regulation of immune response"/>
    <property type="evidence" value="ECO:0007669"/>
    <property type="project" value="TreeGrafter"/>
</dbReference>
<protein>
    <recommendedName>
        <fullName evidence="6">Leukosialin</fullName>
    </recommendedName>
</protein>
<feature type="chain" id="PRO_5034398882" description="Leukosialin" evidence="3">
    <location>
        <begin position="16"/>
        <end position="419"/>
    </location>
</feature>
<feature type="transmembrane region" description="Helical" evidence="2">
    <location>
        <begin position="272"/>
        <end position="293"/>
    </location>
</feature>
<evidence type="ECO:0000313" key="4">
    <source>
        <dbReference type="Ensembl" id="ENSPLOP00000021613.1"/>
    </source>
</evidence>
<dbReference type="GO" id="GO:0050863">
    <property type="term" value="P:regulation of T cell activation"/>
    <property type="evidence" value="ECO:0007669"/>
    <property type="project" value="InterPro"/>
</dbReference>
<accession>A0A8C8XRB2</accession>
<dbReference type="InterPro" id="IPR038829">
    <property type="entry name" value="Leukosialin"/>
</dbReference>
<dbReference type="GO" id="GO:0042742">
    <property type="term" value="P:defense response to bacterium"/>
    <property type="evidence" value="ECO:0007669"/>
    <property type="project" value="TreeGrafter"/>
</dbReference>
<keyword evidence="2" id="KW-1133">Transmembrane helix</keyword>
<evidence type="ECO:0008006" key="6">
    <source>
        <dbReference type="Google" id="ProtNLM"/>
    </source>
</evidence>
<dbReference type="AlphaFoldDB" id="A0A8C8XRB2"/>
<dbReference type="GO" id="GO:0031072">
    <property type="term" value="F:heat shock protein binding"/>
    <property type="evidence" value="ECO:0007669"/>
    <property type="project" value="TreeGrafter"/>
</dbReference>
<evidence type="ECO:0000256" key="2">
    <source>
        <dbReference type="SAM" id="Phobius"/>
    </source>
</evidence>
<organism evidence="4 5">
    <name type="scientific">Panthera leo</name>
    <name type="common">Lion</name>
    <dbReference type="NCBI Taxonomy" id="9689"/>
    <lineage>
        <taxon>Eukaryota</taxon>
        <taxon>Metazoa</taxon>
        <taxon>Chordata</taxon>
        <taxon>Craniata</taxon>
        <taxon>Vertebrata</taxon>
        <taxon>Euteleostomi</taxon>
        <taxon>Mammalia</taxon>
        <taxon>Eutheria</taxon>
        <taxon>Laurasiatheria</taxon>
        <taxon>Carnivora</taxon>
        <taxon>Feliformia</taxon>
        <taxon>Felidae</taxon>
        <taxon>Pantherinae</taxon>
        <taxon>Panthera</taxon>
    </lineage>
</organism>
<feature type="region of interest" description="Disordered" evidence="1">
    <location>
        <begin position="235"/>
        <end position="266"/>
    </location>
</feature>
<sequence length="419" mass="42874">MGMILLLLLFGGVWTQEMNTELVDITTTLGMPAPTRPSASLTPTFSEPPNFSVVTPGPATARVREESNGTGPQISPPSSASYTANEVFFLGASTTAGGDLHVPEPSVSGEVATKKSSNLETNAQSLEDFLELHIMTDGTTVTGSLETSDVTRGPSATMATGPPETSDVTRGPSATMATGPPETSDVTWGPSAMATGPPETSDVARGPSATMATGSLKTSDVASVTPLTMSTGFLASPKGPSGFPTSSAKATPISTGTVSRHPSSVPKKNGTLLVAVLVALVVFTVLVTLLLLWRRRQKRRTGALILSRGGKRNGVVDAWAGPAQVSDEEALTAAAGGSGGGKGPGVSEGDASGRQPTLTTFFDRRKSQPGSLELEELKARPPPVLNGEEEPLVGSKDEAVEAPASQGPEAGDVEAPQCL</sequence>
<keyword evidence="3" id="KW-0732">Signal</keyword>
<feature type="region of interest" description="Disordered" evidence="1">
    <location>
        <begin position="333"/>
        <end position="419"/>
    </location>
</feature>
<dbReference type="PANTHER" id="PTHR35265:SF1">
    <property type="entry name" value="LEUKOSIALIN"/>
    <property type="match status" value="1"/>
</dbReference>
<feature type="compositionally biased region" description="Polar residues" evidence="1">
    <location>
        <begin position="243"/>
        <end position="262"/>
    </location>
</feature>
<proteinExistence type="predicted"/>
<reference evidence="4" key="2">
    <citation type="submission" date="2025-09" db="UniProtKB">
        <authorList>
            <consortium name="Ensembl"/>
        </authorList>
    </citation>
    <scope>IDENTIFICATION</scope>
</reference>
<dbReference type="GO" id="GO:0004888">
    <property type="term" value="F:transmembrane signaling receptor activity"/>
    <property type="evidence" value="ECO:0007669"/>
    <property type="project" value="InterPro"/>
</dbReference>
<dbReference type="Ensembl" id="ENSPLOT00000023873.1">
    <property type="protein sequence ID" value="ENSPLOP00000021613.1"/>
    <property type="gene ID" value="ENSPLOG00000015824.1"/>
</dbReference>
<evidence type="ECO:0000313" key="5">
    <source>
        <dbReference type="Proteomes" id="UP000694399"/>
    </source>
</evidence>
<keyword evidence="2" id="KW-0812">Transmembrane</keyword>
<evidence type="ECO:0000256" key="1">
    <source>
        <dbReference type="SAM" id="MobiDB-lite"/>
    </source>
</evidence>
<dbReference type="GO" id="GO:0009897">
    <property type="term" value="C:external side of plasma membrane"/>
    <property type="evidence" value="ECO:0007669"/>
    <property type="project" value="TreeGrafter"/>
</dbReference>
<feature type="region of interest" description="Disordered" evidence="1">
    <location>
        <begin position="143"/>
        <end position="217"/>
    </location>
</feature>
<feature type="region of interest" description="Disordered" evidence="1">
    <location>
        <begin position="60"/>
        <end position="80"/>
    </location>
</feature>
<dbReference type="OMA" id="FKMSSMP"/>
<feature type="signal peptide" evidence="3">
    <location>
        <begin position="1"/>
        <end position="15"/>
    </location>
</feature>
<dbReference type="Proteomes" id="UP000694399">
    <property type="component" value="Unassembled WGS sequence"/>
</dbReference>